<evidence type="ECO:0000313" key="1">
    <source>
        <dbReference type="EMBL" id="QYS89639.1"/>
    </source>
</evidence>
<accession>A0A8G0P858</accession>
<dbReference type="EMBL" id="CP067378">
    <property type="protein sequence ID" value="QYS89639.1"/>
    <property type="molecule type" value="Genomic_DNA"/>
</dbReference>
<dbReference type="KEGG" id="fdv:JJC05_05085"/>
<reference evidence="1" key="1">
    <citation type="submission" date="2020-12" db="EMBL/GenBank/DDBJ databases">
        <title>Genome sequencing of genetic groups of Flavobacterium columnare.</title>
        <authorList>
            <person name="Waldbieser G.C."/>
            <person name="Griffin M.J."/>
            <person name="LaFrentz B.R."/>
        </authorList>
    </citation>
    <scope>NUCLEOTIDE SEQUENCE</scope>
    <source>
        <strain evidence="1">90-106</strain>
    </source>
</reference>
<dbReference type="Proteomes" id="UP000824721">
    <property type="component" value="Chromosome"/>
</dbReference>
<protein>
    <submittedName>
        <fullName evidence="1">Uncharacterized protein</fullName>
    </submittedName>
</protein>
<name>A0A8G0P858_9FLAO</name>
<gene>
    <name evidence="1" type="ORF">JJC05_05085</name>
</gene>
<organism evidence="1">
    <name type="scientific">Flavobacterium columnare</name>
    <dbReference type="NCBI Taxonomy" id="996"/>
    <lineage>
        <taxon>Bacteria</taxon>
        <taxon>Pseudomonadati</taxon>
        <taxon>Bacteroidota</taxon>
        <taxon>Flavobacteriia</taxon>
        <taxon>Flavobacteriales</taxon>
        <taxon>Flavobacteriaceae</taxon>
        <taxon>Flavobacterium</taxon>
    </lineage>
</organism>
<proteinExistence type="predicted"/>
<sequence>MDLLDNIIFNPSKLVISIGEIDAGWMDITLTTNTKSIDYMVSYVCDPVNDLLINFSKLITGHPIEVNPFLKLDNLFHVIHDCEGQLITRVIIKENDKLKILIWENQYDVLDWIRLGFSAKEIYFYEEIPNINDCLIFAIDSSISDFAQTLVNCIQQLKNKEEFLIYKESWGYEFDEDAFKKIESYLEK</sequence>
<dbReference type="AlphaFoldDB" id="A0A8G0P858"/>